<feature type="domain" description="Competence protein CoiA-like N-terminal" evidence="2">
    <location>
        <begin position="34"/>
        <end position="73"/>
    </location>
</feature>
<proteinExistence type="predicted"/>
<gene>
    <name evidence="4" type="ORF">C4B60_02825</name>
</gene>
<evidence type="ECO:0008006" key="6">
    <source>
        <dbReference type="Google" id="ProtNLM"/>
    </source>
</evidence>
<dbReference type="InterPro" id="IPR057252">
    <property type="entry name" value="CoiA_C"/>
</dbReference>
<dbReference type="Pfam" id="PF25164">
    <property type="entry name" value="CoiA_N"/>
    <property type="match status" value="1"/>
</dbReference>
<evidence type="ECO:0000259" key="3">
    <source>
        <dbReference type="Pfam" id="PF25166"/>
    </source>
</evidence>
<feature type="domain" description="Competence protein CoiA nuclease-like" evidence="1">
    <location>
        <begin position="78"/>
        <end position="233"/>
    </location>
</feature>
<dbReference type="Pfam" id="PF06054">
    <property type="entry name" value="CoiA_nuc"/>
    <property type="match status" value="1"/>
</dbReference>
<name>A0A2S5GH66_9BACL</name>
<dbReference type="AlphaFoldDB" id="A0A2S5GH66"/>
<dbReference type="PIRSF" id="PIRSF007487">
    <property type="entry name" value="Competence-induced_CoiA_bac"/>
    <property type="match status" value="1"/>
</dbReference>
<protein>
    <recommendedName>
        <fullName evidence="6">Competence protein CoiA</fullName>
    </recommendedName>
</protein>
<feature type="domain" description="Competence protein CoiA C-terminal" evidence="3">
    <location>
        <begin position="249"/>
        <end position="375"/>
    </location>
</feature>
<sequence length="418" mass="48935">MYNNSKEVLTILVAKTEKGKVIFLDGTHSPHVIRTRFANTSFYCPQCNEKLQLKVGSIKIPHFAHVTKSLCDSYSEPETKEHLLAKYKLYRWLKTQGWDVSVEKPYPDLGQRSDLSTVLNGQEFAVEFQCSSLSYGQYRKRTEGYYKRNIIPLWILAASKFPNGKSRFSHKLPLSSFHQQFIRYSSSLGQYFLIFYNAEKESIILLQPIIAISKNSFLTMHSETRVFSLTFPHFPLPSISLSSIDLKIFIQARKKWQENRIIYGKGNKDFLLSEFYQNQLFIHLLPLWVGLPVRHALAIKEPVFEWQAYLYLLLIRNDRTNRAVSLKQLKDLISRLIKTNKISRRLMHDTSNEGVLKAVEEYILLLKKLAILDGQSEFKLNQENPFVKQPSTPYKENEVEEFWRIKGKEIIHQFNERQ</sequence>
<dbReference type="InterPro" id="IPR021176">
    <property type="entry name" value="Competence-induced_CoiA"/>
</dbReference>
<dbReference type="OrthoDB" id="3784230at2"/>
<accession>A0A2S5GH66</accession>
<evidence type="ECO:0000313" key="4">
    <source>
        <dbReference type="EMBL" id="PPA72326.1"/>
    </source>
</evidence>
<evidence type="ECO:0000259" key="2">
    <source>
        <dbReference type="Pfam" id="PF25164"/>
    </source>
</evidence>
<organism evidence="4 5">
    <name type="scientific">Jeotgalibacillus proteolyticus</name>
    <dbReference type="NCBI Taxonomy" id="2082395"/>
    <lineage>
        <taxon>Bacteria</taxon>
        <taxon>Bacillati</taxon>
        <taxon>Bacillota</taxon>
        <taxon>Bacilli</taxon>
        <taxon>Bacillales</taxon>
        <taxon>Caryophanaceae</taxon>
        <taxon>Jeotgalibacillus</taxon>
    </lineage>
</organism>
<dbReference type="Pfam" id="PF25166">
    <property type="entry name" value="CoiA_C"/>
    <property type="match status" value="1"/>
</dbReference>
<dbReference type="InterPro" id="IPR057253">
    <property type="entry name" value="CoiA-like_N"/>
</dbReference>
<reference evidence="4 5" key="1">
    <citation type="submission" date="2018-02" db="EMBL/GenBank/DDBJ databases">
        <title>Jeotgalibacillus proteolyticum sp. nov. a protease producing bacterium isolated from ocean sediments of Laizhou Bay.</title>
        <authorList>
            <person name="Li Y."/>
        </authorList>
    </citation>
    <scope>NUCLEOTIDE SEQUENCE [LARGE SCALE GENOMIC DNA]</scope>
    <source>
        <strain evidence="4 5">22-7</strain>
    </source>
</reference>
<dbReference type="EMBL" id="PREZ01000001">
    <property type="protein sequence ID" value="PPA72326.1"/>
    <property type="molecule type" value="Genomic_DNA"/>
</dbReference>
<comment type="caution">
    <text evidence="4">The sequence shown here is derived from an EMBL/GenBank/DDBJ whole genome shotgun (WGS) entry which is preliminary data.</text>
</comment>
<evidence type="ECO:0000259" key="1">
    <source>
        <dbReference type="Pfam" id="PF06054"/>
    </source>
</evidence>
<dbReference type="InterPro" id="IPR010330">
    <property type="entry name" value="CoiA_nuc"/>
</dbReference>
<dbReference type="Proteomes" id="UP000239047">
    <property type="component" value="Unassembled WGS sequence"/>
</dbReference>
<evidence type="ECO:0000313" key="5">
    <source>
        <dbReference type="Proteomes" id="UP000239047"/>
    </source>
</evidence>
<keyword evidence="5" id="KW-1185">Reference proteome</keyword>